<protein>
    <submittedName>
        <fullName evidence="5">DUF4838 domain-containing protein</fullName>
    </submittedName>
</protein>
<reference evidence="5 6" key="1">
    <citation type="submission" date="2019-12" db="EMBL/GenBank/DDBJ databases">
        <title>Chitinophaga sp. strain ysch24 (GDMCC 1.1355), whole genome shotgun sequence.</title>
        <authorList>
            <person name="Zhang X."/>
        </authorList>
    </citation>
    <scope>NUCLEOTIDE SEQUENCE [LARGE SCALE GENOMIC DNA]</scope>
    <source>
        <strain evidence="6">ysch24</strain>
    </source>
</reference>
<evidence type="ECO:0000313" key="6">
    <source>
        <dbReference type="Proteomes" id="UP000461730"/>
    </source>
</evidence>
<dbReference type="EMBL" id="WRXN01000009">
    <property type="protein sequence ID" value="MVT10640.1"/>
    <property type="molecule type" value="Genomic_DNA"/>
</dbReference>
<dbReference type="Pfam" id="PF02838">
    <property type="entry name" value="Glyco_hydro_20b"/>
    <property type="match status" value="1"/>
</dbReference>
<dbReference type="InterPro" id="IPR029018">
    <property type="entry name" value="Hex-like_dom2"/>
</dbReference>
<accession>A0A7K1U8N3</accession>
<dbReference type="PANTHER" id="PTHR47406">
    <property type="entry name" value="COAGULATION FACTOR 5/8 TYPE, C-TERMINAL"/>
    <property type="match status" value="1"/>
</dbReference>
<dbReference type="Gene3D" id="3.20.20.80">
    <property type="entry name" value="Glycosidases"/>
    <property type="match status" value="1"/>
</dbReference>
<evidence type="ECO:0000256" key="3">
    <source>
        <dbReference type="SAM" id="SignalP"/>
    </source>
</evidence>
<evidence type="ECO:0000256" key="1">
    <source>
        <dbReference type="ARBA" id="ARBA00022801"/>
    </source>
</evidence>
<feature type="chain" id="PRO_5029676152" evidence="3">
    <location>
        <begin position="20"/>
        <end position="751"/>
    </location>
</feature>
<comment type="caution">
    <text evidence="5">The sequence shown here is derived from an EMBL/GenBank/DDBJ whole genome shotgun (WGS) entry which is preliminary data.</text>
</comment>
<dbReference type="GO" id="GO:0005975">
    <property type="term" value="P:carbohydrate metabolic process"/>
    <property type="evidence" value="ECO:0007669"/>
    <property type="project" value="UniProtKB-ARBA"/>
</dbReference>
<organism evidence="5 6">
    <name type="scientific">Chitinophaga tropicalis</name>
    <dbReference type="NCBI Taxonomy" id="2683588"/>
    <lineage>
        <taxon>Bacteria</taxon>
        <taxon>Pseudomonadati</taxon>
        <taxon>Bacteroidota</taxon>
        <taxon>Chitinophagia</taxon>
        <taxon>Chitinophagales</taxon>
        <taxon>Chitinophagaceae</taxon>
        <taxon>Chitinophaga</taxon>
    </lineage>
</organism>
<dbReference type="Proteomes" id="UP000461730">
    <property type="component" value="Unassembled WGS sequence"/>
</dbReference>
<sequence length="751" mass="84389">MFRMMQTLLILMTLLTVKGCTSPPGAIHLVTNGVSKYQIVLPDEATKNETRAATVLQEYIKRISGASLPVIKESAYRSTPAIFVGGTEHTEKFNVVKLKTEGFHLLSDDQHIYIRGGTGKGVLYGVYTLLEDYLDCRKYANIPVVVPSRKNIDLPMHLHSKQEPAFLYRETYYPAAFDNEYLEWHKLHRFEDLWGIWGHSFFKIVPPSTYFAAHPEYYAQVNGKRQATQLCLSNEGVFKVMTEYFRKAISDNPDAMYWSVAAEDGAGFCTCDQCSKINAEEGGPTGTLIRFINRIAATFPDRQFTTLAYTYTAHPPQKTKPASNVYIMLSSIDAYRQEPLSTIASAAGFRRDLDGWGALTENLFVWDYTTQFTNYLAPFPDYDNLQANLQYLAAHKVKGVFSQGSADTYSDMAAYNCYLQAKLLWNPGITATAVTADFMNGYYGKAGTFINQYLQALTTALHTTKARLDIYGNPVNNYKDFLSPQAIDQYSTLLDRAEKAAEGNSVWIERVYNARLPLEYTVLQQSKFFGTEKSGYLVPEGNGYIVNARWPERVKKFAAQCKKAGVKELSEGGQSPDAYQQDWDVIFARKWVNSLAFRAKVTLVNPWAEDFPAKKEQTLTDGLEGGKDFSINWLFIYGKDMIATIDLGQAKAVSSVEMNFLNDPRHYIFNPAEIMVETSVDGVNFSLAGKQQIAAPEEDYHVSVNHFQFKLPALSARYVRVSGRCLNAVPGWRGAPEGKKAAVCCDEVYVQ</sequence>
<dbReference type="SUPFAM" id="SSF55545">
    <property type="entry name" value="beta-N-acetylhexosaminidase-like domain"/>
    <property type="match status" value="1"/>
</dbReference>
<dbReference type="GO" id="GO:0016798">
    <property type="term" value="F:hydrolase activity, acting on glycosyl bonds"/>
    <property type="evidence" value="ECO:0007669"/>
    <property type="project" value="UniProtKB-KW"/>
</dbReference>
<dbReference type="PANTHER" id="PTHR47406:SF2">
    <property type="entry name" value="ALPHA GLUCURONIDASE N-TERMINAL DOMAIN-CONTAINING PROTEIN"/>
    <property type="match status" value="1"/>
</dbReference>
<keyword evidence="3" id="KW-0732">Signal</keyword>
<dbReference type="Gene3D" id="3.30.379.10">
    <property type="entry name" value="Chitobiase/beta-hexosaminidase domain 2-like"/>
    <property type="match status" value="1"/>
</dbReference>
<evidence type="ECO:0000259" key="4">
    <source>
        <dbReference type="Pfam" id="PF02838"/>
    </source>
</evidence>
<feature type="domain" description="Beta-hexosaminidase bacterial type N-terminal" evidence="4">
    <location>
        <begin position="35"/>
        <end position="130"/>
    </location>
</feature>
<proteinExistence type="predicted"/>
<feature type="signal peptide" evidence="3">
    <location>
        <begin position="1"/>
        <end position="19"/>
    </location>
</feature>
<dbReference type="InterPro" id="IPR032287">
    <property type="entry name" value="DUF4838"/>
</dbReference>
<evidence type="ECO:0000313" key="5">
    <source>
        <dbReference type="EMBL" id="MVT10640.1"/>
    </source>
</evidence>
<dbReference type="Pfam" id="PF16126">
    <property type="entry name" value="DUF4838"/>
    <property type="match status" value="1"/>
</dbReference>
<dbReference type="AlphaFoldDB" id="A0A7K1U8N3"/>
<dbReference type="Gene3D" id="2.60.120.260">
    <property type="entry name" value="Galactose-binding domain-like"/>
    <property type="match status" value="1"/>
</dbReference>
<evidence type="ECO:0000256" key="2">
    <source>
        <dbReference type="ARBA" id="ARBA00023295"/>
    </source>
</evidence>
<gene>
    <name evidence="5" type="ORF">GO493_20380</name>
</gene>
<dbReference type="InterPro" id="IPR015882">
    <property type="entry name" value="HEX_bac_N"/>
</dbReference>
<keyword evidence="2" id="KW-0326">Glycosidase</keyword>
<keyword evidence="1" id="KW-0378">Hydrolase</keyword>
<name>A0A7K1U8N3_9BACT</name>
<keyword evidence="6" id="KW-1185">Reference proteome</keyword>